<dbReference type="SUPFAM" id="SSF56672">
    <property type="entry name" value="DNA/RNA polymerases"/>
    <property type="match status" value="1"/>
</dbReference>
<protein>
    <recommendedName>
        <fullName evidence="1">Reverse transcriptase domain-containing protein</fullName>
    </recommendedName>
</protein>
<dbReference type="PANTHER" id="PTHR31635:SF196">
    <property type="entry name" value="REVERSE TRANSCRIPTASE DOMAIN-CONTAINING PROTEIN-RELATED"/>
    <property type="match status" value="1"/>
</dbReference>
<feature type="domain" description="Reverse transcriptase" evidence="1">
    <location>
        <begin position="501"/>
        <end position="767"/>
    </location>
</feature>
<dbReference type="SUPFAM" id="SSF56219">
    <property type="entry name" value="DNase I-like"/>
    <property type="match status" value="1"/>
</dbReference>
<reference evidence="3" key="1">
    <citation type="submission" date="2012-01" db="EMBL/GenBank/DDBJ databases">
        <title>The Genome Sequence of Oreochromis niloticus (Nile Tilapia).</title>
        <authorList>
            <consortium name="Broad Institute Genome Assembly Team"/>
            <consortium name="Broad Institute Sequencing Platform"/>
            <person name="Di Palma F."/>
            <person name="Johnson J."/>
            <person name="Lander E.S."/>
            <person name="Lindblad-Toh K."/>
        </authorList>
    </citation>
    <scope>NUCLEOTIDE SEQUENCE [LARGE SCALE GENOMIC DNA]</scope>
</reference>
<accession>A0A669EV30</accession>
<dbReference type="InterPro" id="IPR043502">
    <property type="entry name" value="DNA/RNA_pol_sf"/>
</dbReference>
<evidence type="ECO:0000259" key="1">
    <source>
        <dbReference type="PROSITE" id="PS50878"/>
    </source>
</evidence>
<dbReference type="PROSITE" id="PS50878">
    <property type="entry name" value="RT_POL"/>
    <property type="match status" value="1"/>
</dbReference>
<reference evidence="2" key="3">
    <citation type="submission" date="2025-09" db="UniProtKB">
        <authorList>
            <consortium name="Ensembl"/>
        </authorList>
    </citation>
    <scope>IDENTIFICATION</scope>
</reference>
<dbReference type="AlphaFoldDB" id="A0A669EV30"/>
<dbReference type="InterPro" id="IPR026960">
    <property type="entry name" value="RVT-Znf"/>
</dbReference>
<dbReference type="Proteomes" id="UP000005207">
    <property type="component" value="Linkage group LG13"/>
</dbReference>
<dbReference type="Ensembl" id="ENSONIT00000058758.1">
    <property type="protein sequence ID" value="ENSONIP00000075170.1"/>
    <property type="gene ID" value="ENSONIG00000030606.1"/>
</dbReference>
<evidence type="ECO:0000313" key="2">
    <source>
        <dbReference type="Ensembl" id="ENSONIP00000075170.1"/>
    </source>
</evidence>
<dbReference type="CDD" id="cd09076">
    <property type="entry name" value="L1-EN"/>
    <property type="match status" value="1"/>
</dbReference>
<dbReference type="InterPro" id="IPR005135">
    <property type="entry name" value="Endo/exonuclease/phosphatase"/>
</dbReference>
<dbReference type="GeneTree" id="ENSGT00940000163737"/>
<reference evidence="2" key="2">
    <citation type="submission" date="2025-08" db="UniProtKB">
        <authorList>
            <consortium name="Ensembl"/>
        </authorList>
    </citation>
    <scope>IDENTIFICATION</scope>
</reference>
<dbReference type="InParanoid" id="A0A669EV30"/>
<proteinExistence type="predicted"/>
<dbReference type="Gene3D" id="3.60.10.10">
    <property type="entry name" value="Endonuclease/exonuclease/phosphatase"/>
    <property type="match status" value="1"/>
</dbReference>
<dbReference type="GO" id="GO:0003824">
    <property type="term" value="F:catalytic activity"/>
    <property type="evidence" value="ECO:0007669"/>
    <property type="project" value="InterPro"/>
</dbReference>
<keyword evidence="3" id="KW-1185">Reference proteome</keyword>
<dbReference type="CDD" id="cd01650">
    <property type="entry name" value="RT_nLTR_like"/>
    <property type="match status" value="1"/>
</dbReference>
<dbReference type="InterPro" id="IPR000477">
    <property type="entry name" value="RT_dom"/>
</dbReference>
<dbReference type="PANTHER" id="PTHR31635">
    <property type="entry name" value="REVERSE TRANSCRIPTASE DOMAIN-CONTAINING PROTEIN-RELATED"/>
    <property type="match status" value="1"/>
</dbReference>
<sequence>MSFLSSNFNCVSLNTRGLRDSVKRKSIFLFCKNVNASCILLQETHSVEADENFWSSQWGERIILCHGTNKSAGVALLFKNFRNKIETHRKDSLGHWLICVLKVDNSFLILCNVYGYNNVAQNKLLFTEITNHLKDLSHKYSTNNLILGGDFNMVYDEWLDRSPSKFHSHHINSFLHNFCLNLNLIDPWRLANPLVQSFSWFKPDGSAKSRIDFWLISDSLMQNSVDVGVSAAPLTDHCVIHFSVTPQLKNSYNKGYWKFNSSLLTNENFSNEILRQLELISTNENISSYTEKWEFFKFKVRQISIKHSKIIAHQNKQKETEIIRELNHICSKPFFNDNDKQRRSILQSSLDDIYTKKAKGAYLRSRAKWIEDGEKSTAYFCRLEKIRQERNAINSLQIDSRLCTDPQLISKEIFTFYSNLYSSSYSRPLAETFFQSIKHLIPKIDENFKKTCEGKITIEELDRALSALPKDKAPGCDGLTSNFYKHFWVHIRTLVFGMLTEILENGSLTHTMKQGVITLIPKPGKDPTLLDNLRPITLLNNDYKLLTHIFANRLRSGITQIISDSQSGFIKGRSIHNNIRLILDLIDYNYLIENQGFVLFLDFYKAFDMIEHEFMFQALDLFGFGGNFINLIKLLYRDTNSSVCLPRGTSQRFRICRGIKQGCPISPLLFIAATEMLSILIKNAEFGKISILGKELSISQLADDTTIFLNNLNEIPKILQIIETFSKASGLKLNLNKCEILPLNDCTISNTFNIPVKSTVKYLGVYITKNKNDLDNLNIWEKIKICRTHLNNWAQRDLSILGRIFLTKMESISRLVYPAYAVGVPKSAIKAINQLNFDFIWKRKTHYIRQGNLVKRFEDGGLQAIEFDSLNGTLKINWLRSFLRSQNSLWFHIPSKIFSDLGGINLLLRCDFDIKKLPIKLSSFHQQVLLYWKLIYKHNYSPHNTPMWNCRYIKVGNKSIFMEKWYDKGIWSVMHLLNDRGKILLEDFTANYDLQINNKEFQKITKAIPQNILCTAYNLFQNPDYRSPDLPELLVNGHNITANSLKNSQIRELFTNVFFPYRSNPNSISHLFSGDQKKEIRKNYLKLPIPPKAKEVHYKILSGVYPSKEFLRRRFAIDDNCCSFCNGDIESTEHLFYDCIFCKALWNDVHYWLFPKIPNLLEFSKNDIMFGSLRKEKKLENVLNVIIIMGKFFIHKCRFLKTKPSFFTFHKELCLFFSSVKFMDKKQALDLNHMIVELDLLENP</sequence>
<name>A0A669EV30_ORENI</name>
<dbReference type="Pfam" id="PF00078">
    <property type="entry name" value="RVT_1"/>
    <property type="match status" value="1"/>
</dbReference>
<evidence type="ECO:0000313" key="3">
    <source>
        <dbReference type="Proteomes" id="UP000005207"/>
    </source>
</evidence>
<dbReference type="Pfam" id="PF13966">
    <property type="entry name" value="zf-RVT"/>
    <property type="match status" value="1"/>
</dbReference>
<dbReference type="Pfam" id="PF03372">
    <property type="entry name" value="Exo_endo_phos"/>
    <property type="match status" value="1"/>
</dbReference>
<dbReference type="OMA" id="HIYIRCE"/>
<dbReference type="InterPro" id="IPR036691">
    <property type="entry name" value="Endo/exonu/phosph_ase_sf"/>
</dbReference>
<organism evidence="2 3">
    <name type="scientific">Oreochromis niloticus</name>
    <name type="common">Nile tilapia</name>
    <name type="synonym">Tilapia nilotica</name>
    <dbReference type="NCBI Taxonomy" id="8128"/>
    <lineage>
        <taxon>Eukaryota</taxon>
        <taxon>Metazoa</taxon>
        <taxon>Chordata</taxon>
        <taxon>Craniata</taxon>
        <taxon>Vertebrata</taxon>
        <taxon>Euteleostomi</taxon>
        <taxon>Actinopterygii</taxon>
        <taxon>Neopterygii</taxon>
        <taxon>Teleostei</taxon>
        <taxon>Neoteleostei</taxon>
        <taxon>Acanthomorphata</taxon>
        <taxon>Ovalentaria</taxon>
        <taxon>Cichlomorphae</taxon>
        <taxon>Cichliformes</taxon>
        <taxon>Cichlidae</taxon>
        <taxon>African cichlids</taxon>
        <taxon>Pseudocrenilabrinae</taxon>
        <taxon>Oreochromini</taxon>
        <taxon>Oreochromis</taxon>
    </lineage>
</organism>